<dbReference type="EMBL" id="VSRR010000808">
    <property type="protein sequence ID" value="MPC19833.1"/>
    <property type="molecule type" value="Genomic_DNA"/>
</dbReference>
<accession>A0A5B7DEY7</accession>
<gene>
    <name evidence="1" type="ORF">E2C01_012763</name>
</gene>
<protein>
    <submittedName>
        <fullName evidence="1">Uncharacterized protein</fullName>
    </submittedName>
</protein>
<reference evidence="1 2" key="1">
    <citation type="submission" date="2019-05" db="EMBL/GenBank/DDBJ databases">
        <title>Another draft genome of Portunus trituberculatus and its Hox gene families provides insights of decapod evolution.</title>
        <authorList>
            <person name="Jeong J.-H."/>
            <person name="Song I."/>
            <person name="Kim S."/>
            <person name="Choi T."/>
            <person name="Kim D."/>
            <person name="Ryu S."/>
            <person name="Kim W."/>
        </authorList>
    </citation>
    <scope>NUCLEOTIDE SEQUENCE [LARGE SCALE GENOMIC DNA]</scope>
    <source>
        <tissue evidence="1">Muscle</tissue>
    </source>
</reference>
<dbReference type="Proteomes" id="UP000324222">
    <property type="component" value="Unassembled WGS sequence"/>
</dbReference>
<sequence length="96" mass="10886">MEMIEREKEEEEEEEKGIGSQFSVLRVQTGQVRTAPGLRRALNSHFITSVGVRKLTNHGMYKISHFAAAAPHRPGLYLSPKQYLLIFQSRFSGITP</sequence>
<keyword evidence="2" id="KW-1185">Reference proteome</keyword>
<evidence type="ECO:0000313" key="1">
    <source>
        <dbReference type="EMBL" id="MPC19833.1"/>
    </source>
</evidence>
<evidence type="ECO:0000313" key="2">
    <source>
        <dbReference type="Proteomes" id="UP000324222"/>
    </source>
</evidence>
<proteinExistence type="predicted"/>
<organism evidence="1 2">
    <name type="scientific">Portunus trituberculatus</name>
    <name type="common">Swimming crab</name>
    <name type="synonym">Neptunus trituberculatus</name>
    <dbReference type="NCBI Taxonomy" id="210409"/>
    <lineage>
        <taxon>Eukaryota</taxon>
        <taxon>Metazoa</taxon>
        <taxon>Ecdysozoa</taxon>
        <taxon>Arthropoda</taxon>
        <taxon>Crustacea</taxon>
        <taxon>Multicrustacea</taxon>
        <taxon>Malacostraca</taxon>
        <taxon>Eumalacostraca</taxon>
        <taxon>Eucarida</taxon>
        <taxon>Decapoda</taxon>
        <taxon>Pleocyemata</taxon>
        <taxon>Brachyura</taxon>
        <taxon>Eubrachyura</taxon>
        <taxon>Portunoidea</taxon>
        <taxon>Portunidae</taxon>
        <taxon>Portuninae</taxon>
        <taxon>Portunus</taxon>
    </lineage>
</organism>
<name>A0A5B7DEY7_PORTR</name>
<dbReference type="AlphaFoldDB" id="A0A5B7DEY7"/>
<comment type="caution">
    <text evidence="1">The sequence shown here is derived from an EMBL/GenBank/DDBJ whole genome shotgun (WGS) entry which is preliminary data.</text>
</comment>